<evidence type="ECO:0008006" key="3">
    <source>
        <dbReference type="Google" id="ProtNLM"/>
    </source>
</evidence>
<dbReference type="PROSITE" id="PS51257">
    <property type="entry name" value="PROKAR_LIPOPROTEIN"/>
    <property type="match status" value="1"/>
</dbReference>
<dbReference type="RefSeq" id="WP_146272579.1">
    <property type="nucleotide sequence ID" value="NZ_VOEI01000005.1"/>
</dbReference>
<proteinExistence type="predicted"/>
<evidence type="ECO:0000313" key="1">
    <source>
        <dbReference type="EMBL" id="TWR25076.1"/>
    </source>
</evidence>
<comment type="caution">
    <text evidence="1">The sequence shown here is derived from an EMBL/GenBank/DDBJ whole genome shotgun (WGS) entry which is preliminary data.</text>
</comment>
<dbReference type="AlphaFoldDB" id="A0A563U0C0"/>
<keyword evidence="2" id="KW-1185">Reference proteome</keyword>
<name>A0A563U0C0_9SPHI</name>
<evidence type="ECO:0000313" key="2">
    <source>
        <dbReference type="Proteomes" id="UP000318010"/>
    </source>
</evidence>
<dbReference type="Proteomes" id="UP000318010">
    <property type="component" value="Unassembled WGS sequence"/>
</dbReference>
<gene>
    <name evidence="1" type="ORF">FPZ42_15125</name>
</gene>
<accession>A0A563U0C0</accession>
<dbReference type="EMBL" id="VOEI01000005">
    <property type="protein sequence ID" value="TWR25076.1"/>
    <property type="molecule type" value="Genomic_DNA"/>
</dbReference>
<reference evidence="1 2" key="1">
    <citation type="submission" date="2019-07" db="EMBL/GenBank/DDBJ databases">
        <authorList>
            <person name="Kim J."/>
        </authorList>
    </citation>
    <scope>NUCLEOTIDE SEQUENCE [LARGE SCALE GENOMIC DNA]</scope>
    <source>
        <strain evidence="1 2">MJ1a</strain>
    </source>
</reference>
<protein>
    <recommendedName>
        <fullName evidence="3">Lipocalin-like domain-containing protein</fullName>
    </recommendedName>
</protein>
<dbReference type="OrthoDB" id="797442at2"/>
<sequence>MKNYLFILALIITLSACKKDNAIKSTPGEVVGTWELKTYMTGWIQPQSYNPGNGDRYIFRSDKTYTKYLNNKVEKQGTYTLSFTGEQEGTKFGKIVLTNPDYADVFSIKENTFIIGTSAADGPSWEYTRIK</sequence>
<organism evidence="1 2">
    <name type="scientific">Mucilaginibacter achroorhodeus</name>
    <dbReference type="NCBI Taxonomy" id="2599294"/>
    <lineage>
        <taxon>Bacteria</taxon>
        <taxon>Pseudomonadati</taxon>
        <taxon>Bacteroidota</taxon>
        <taxon>Sphingobacteriia</taxon>
        <taxon>Sphingobacteriales</taxon>
        <taxon>Sphingobacteriaceae</taxon>
        <taxon>Mucilaginibacter</taxon>
    </lineage>
</organism>